<protein>
    <submittedName>
        <fullName evidence="1">Uncharacterized protein</fullName>
    </submittedName>
</protein>
<reference evidence="1" key="5">
    <citation type="journal article" date="2021" name="G3 (Bethesda)">
        <title>Aegilops tauschii genome assembly Aet v5.0 features greater sequence contiguity and improved annotation.</title>
        <authorList>
            <person name="Wang L."/>
            <person name="Zhu T."/>
            <person name="Rodriguez J.C."/>
            <person name="Deal K.R."/>
            <person name="Dubcovsky J."/>
            <person name="McGuire P.E."/>
            <person name="Lux T."/>
            <person name="Spannagl M."/>
            <person name="Mayer K.F.X."/>
            <person name="Baldrich P."/>
            <person name="Meyers B.C."/>
            <person name="Huo N."/>
            <person name="Gu Y.Q."/>
            <person name="Zhou H."/>
            <person name="Devos K.M."/>
            <person name="Bennetzen J.L."/>
            <person name="Unver T."/>
            <person name="Budak H."/>
            <person name="Gulick P.J."/>
            <person name="Galiba G."/>
            <person name="Kalapos B."/>
            <person name="Nelson D.R."/>
            <person name="Li P."/>
            <person name="You F.M."/>
            <person name="Luo M.C."/>
            <person name="Dvorak J."/>
        </authorList>
    </citation>
    <scope>NUCLEOTIDE SEQUENCE [LARGE SCALE GENOMIC DNA]</scope>
    <source>
        <strain evidence="1">cv. AL8/78</strain>
    </source>
</reference>
<evidence type="ECO:0000313" key="2">
    <source>
        <dbReference type="Proteomes" id="UP000015105"/>
    </source>
</evidence>
<evidence type="ECO:0000313" key="1">
    <source>
        <dbReference type="EnsemblPlants" id="AET2Gv20817600.21"/>
    </source>
</evidence>
<dbReference type="AlphaFoldDB" id="A0A453CE40"/>
<dbReference type="Gramene" id="AET2Gv20817600.21">
    <property type="protein sequence ID" value="AET2Gv20817600.21"/>
    <property type="gene ID" value="AET2Gv20817600"/>
</dbReference>
<sequence length="73" mass="8125">SNTDVGSRRKYVTWLSQPRNMVVQCTYFLRCMSPATLSINTAIISYCTLFIQGCSELELPIGISAVPCYTSPK</sequence>
<keyword evidence="2" id="KW-1185">Reference proteome</keyword>
<reference evidence="1" key="3">
    <citation type="journal article" date="2017" name="Nature">
        <title>Genome sequence of the progenitor of the wheat D genome Aegilops tauschii.</title>
        <authorList>
            <person name="Luo M.C."/>
            <person name="Gu Y.Q."/>
            <person name="Puiu D."/>
            <person name="Wang H."/>
            <person name="Twardziok S.O."/>
            <person name="Deal K.R."/>
            <person name="Huo N."/>
            <person name="Zhu T."/>
            <person name="Wang L."/>
            <person name="Wang Y."/>
            <person name="McGuire P.E."/>
            <person name="Liu S."/>
            <person name="Long H."/>
            <person name="Ramasamy R.K."/>
            <person name="Rodriguez J.C."/>
            <person name="Van S.L."/>
            <person name="Yuan L."/>
            <person name="Wang Z."/>
            <person name="Xia Z."/>
            <person name="Xiao L."/>
            <person name="Anderson O.D."/>
            <person name="Ouyang S."/>
            <person name="Liang Y."/>
            <person name="Zimin A.V."/>
            <person name="Pertea G."/>
            <person name="Qi P."/>
            <person name="Bennetzen J.L."/>
            <person name="Dai X."/>
            <person name="Dawson M.W."/>
            <person name="Muller H.G."/>
            <person name="Kugler K."/>
            <person name="Rivarola-Duarte L."/>
            <person name="Spannagl M."/>
            <person name="Mayer K.F.X."/>
            <person name="Lu F.H."/>
            <person name="Bevan M.W."/>
            <person name="Leroy P."/>
            <person name="Li P."/>
            <person name="You F.M."/>
            <person name="Sun Q."/>
            <person name="Liu Z."/>
            <person name="Lyons E."/>
            <person name="Wicker T."/>
            <person name="Salzberg S.L."/>
            <person name="Devos K.M."/>
            <person name="Dvorak J."/>
        </authorList>
    </citation>
    <scope>NUCLEOTIDE SEQUENCE [LARGE SCALE GENOMIC DNA]</scope>
    <source>
        <strain evidence="1">cv. AL8/78</strain>
    </source>
</reference>
<organism evidence="1 2">
    <name type="scientific">Aegilops tauschii subsp. strangulata</name>
    <name type="common">Goatgrass</name>
    <dbReference type="NCBI Taxonomy" id="200361"/>
    <lineage>
        <taxon>Eukaryota</taxon>
        <taxon>Viridiplantae</taxon>
        <taxon>Streptophyta</taxon>
        <taxon>Embryophyta</taxon>
        <taxon>Tracheophyta</taxon>
        <taxon>Spermatophyta</taxon>
        <taxon>Magnoliopsida</taxon>
        <taxon>Liliopsida</taxon>
        <taxon>Poales</taxon>
        <taxon>Poaceae</taxon>
        <taxon>BOP clade</taxon>
        <taxon>Pooideae</taxon>
        <taxon>Triticodae</taxon>
        <taxon>Triticeae</taxon>
        <taxon>Triticinae</taxon>
        <taxon>Aegilops</taxon>
    </lineage>
</organism>
<reference evidence="2" key="1">
    <citation type="journal article" date="2014" name="Science">
        <title>Ancient hybridizations among the ancestral genomes of bread wheat.</title>
        <authorList>
            <consortium name="International Wheat Genome Sequencing Consortium,"/>
            <person name="Marcussen T."/>
            <person name="Sandve S.R."/>
            <person name="Heier L."/>
            <person name="Spannagl M."/>
            <person name="Pfeifer M."/>
            <person name="Jakobsen K.S."/>
            <person name="Wulff B.B."/>
            <person name="Steuernagel B."/>
            <person name="Mayer K.F."/>
            <person name="Olsen O.A."/>
        </authorList>
    </citation>
    <scope>NUCLEOTIDE SEQUENCE [LARGE SCALE GENOMIC DNA]</scope>
    <source>
        <strain evidence="2">cv. AL8/78</strain>
    </source>
</reference>
<dbReference type="EnsemblPlants" id="AET2Gv20817600.21">
    <property type="protein sequence ID" value="AET2Gv20817600.21"/>
    <property type="gene ID" value="AET2Gv20817600"/>
</dbReference>
<name>A0A453CE40_AEGTS</name>
<dbReference type="Proteomes" id="UP000015105">
    <property type="component" value="Chromosome 2D"/>
</dbReference>
<reference evidence="1" key="4">
    <citation type="submission" date="2019-03" db="UniProtKB">
        <authorList>
            <consortium name="EnsemblPlants"/>
        </authorList>
    </citation>
    <scope>IDENTIFICATION</scope>
</reference>
<reference evidence="2" key="2">
    <citation type="journal article" date="2017" name="Nat. Plants">
        <title>The Aegilops tauschii genome reveals multiple impacts of transposons.</title>
        <authorList>
            <person name="Zhao G."/>
            <person name="Zou C."/>
            <person name="Li K."/>
            <person name="Wang K."/>
            <person name="Li T."/>
            <person name="Gao L."/>
            <person name="Zhang X."/>
            <person name="Wang H."/>
            <person name="Yang Z."/>
            <person name="Liu X."/>
            <person name="Jiang W."/>
            <person name="Mao L."/>
            <person name="Kong X."/>
            <person name="Jiao Y."/>
            <person name="Jia J."/>
        </authorList>
    </citation>
    <scope>NUCLEOTIDE SEQUENCE [LARGE SCALE GENOMIC DNA]</scope>
    <source>
        <strain evidence="2">cv. AL8/78</strain>
    </source>
</reference>
<accession>A0A453CE40</accession>
<proteinExistence type="predicted"/>